<protein>
    <recommendedName>
        <fullName evidence="4">Transposase</fullName>
    </recommendedName>
</protein>
<evidence type="ECO:0000313" key="3">
    <source>
        <dbReference type="Proteomes" id="UP001500707"/>
    </source>
</evidence>
<feature type="region of interest" description="Disordered" evidence="1">
    <location>
        <begin position="1"/>
        <end position="69"/>
    </location>
</feature>
<organism evidence="2 3">
    <name type="scientific">Streptomyces osmaniensis</name>
    <dbReference type="NCBI Taxonomy" id="593134"/>
    <lineage>
        <taxon>Bacteria</taxon>
        <taxon>Bacillati</taxon>
        <taxon>Actinomycetota</taxon>
        <taxon>Actinomycetes</taxon>
        <taxon>Kitasatosporales</taxon>
        <taxon>Streptomycetaceae</taxon>
        <taxon>Streptomyces</taxon>
    </lineage>
</organism>
<evidence type="ECO:0000256" key="1">
    <source>
        <dbReference type="SAM" id="MobiDB-lite"/>
    </source>
</evidence>
<evidence type="ECO:0008006" key="4">
    <source>
        <dbReference type="Google" id="ProtNLM"/>
    </source>
</evidence>
<keyword evidence="3" id="KW-1185">Reference proteome</keyword>
<accession>A0ABP6Z0M2</accession>
<proteinExistence type="predicted"/>
<sequence length="96" mass="10730">MHGVSTRNVDDQGKALGSDTEVSKTEVSRICDGPDEVIRPNPQETKGANRPAGQRLYAPDESRSALTTPRFEGQQNSQFLMDAYNFRIRKLAVLMY</sequence>
<name>A0ABP6Z0M2_9ACTN</name>
<reference evidence="3" key="1">
    <citation type="journal article" date="2019" name="Int. J. Syst. Evol. Microbiol.">
        <title>The Global Catalogue of Microorganisms (GCM) 10K type strain sequencing project: providing services to taxonomists for standard genome sequencing and annotation.</title>
        <authorList>
            <consortium name="The Broad Institute Genomics Platform"/>
            <consortium name="The Broad Institute Genome Sequencing Center for Infectious Disease"/>
            <person name="Wu L."/>
            <person name="Ma J."/>
        </authorList>
    </citation>
    <scope>NUCLEOTIDE SEQUENCE [LARGE SCALE GENOMIC DNA]</scope>
    <source>
        <strain evidence="3">JCM 17656</strain>
    </source>
</reference>
<comment type="caution">
    <text evidence="2">The sequence shown here is derived from an EMBL/GenBank/DDBJ whole genome shotgun (WGS) entry which is preliminary data.</text>
</comment>
<gene>
    <name evidence="2" type="ORF">GCM10022295_89400</name>
</gene>
<dbReference type="Proteomes" id="UP001500707">
    <property type="component" value="Unassembled WGS sequence"/>
</dbReference>
<dbReference type="EMBL" id="BAABCE010000033">
    <property type="protein sequence ID" value="GAA3594083.1"/>
    <property type="molecule type" value="Genomic_DNA"/>
</dbReference>
<evidence type="ECO:0000313" key="2">
    <source>
        <dbReference type="EMBL" id="GAA3594083.1"/>
    </source>
</evidence>